<evidence type="ECO:0000256" key="3">
    <source>
        <dbReference type="ARBA" id="ARBA00009789"/>
    </source>
</evidence>
<comment type="catalytic activity">
    <reaction evidence="1 7">
        <text>2-C-methyl-D-erythritol 4-phosphate + CTP + H(+) = 4-CDP-2-C-methyl-D-erythritol + diphosphate</text>
        <dbReference type="Rhea" id="RHEA:13429"/>
        <dbReference type="ChEBI" id="CHEBI:15378"/>
        <dbReference type="ChEBI" id="CHEBI:33019"/>
        <dbReference type="ChEBI" id="CHEBI:37563"/>
        <dbReference type="ChEBI" id="CHEBI:57823"/>
        <dbReference type="ChEBI" id="CHEBI:58262"/>
        <dbReference type="EC" id="2.7.7.60"/>
    </reaction>
</comment>
<evidence type="ECO:0000256" key="2">
    <source>
        <dbReference type="ARBA" id="ARBA00004787"/>
    </source>
</evidence>
<dbReference type="GO" id="GO:0019288">
    <property type="term" value="P:isopentenyl diphosphate biosynthetic process, methylerythritol 4-phosphate pathway"/>
    <property type="evidence" value="ECO:0007669"/>
    <property type="project" value="UniProtKB-UniRule"/>
</dbReference>
<gene>
    <name evidence="7" type="primary">ispD</name>
    <name evidence="8" type="ORF">JCM9140_2035</name>
</gene>
<dbReference type="Pfam" id="PF01128">
    <property type="entry name" value="IspD"/>
    <property type="match status" value="1"/>
</dbReference>
<dbReference type="InterPro" id="IPR034683">
    <property type="entry name" value="IspD/TarI"/>
</dbReference>
<dbReference type="GO" id="GO:0050518">
    <property type="term" value="F:2-C-methyl-D-erythritol 4-phosphate cytidylyltransferase activity"/>
    <property type="evidence" value="ECO:0007669"/>
    <property type="project" value="UniProtKB-UniRule"/>
</dbReference>
<keyword evidence="5 7" id="KW-0548">Nucleotidyltransferase</keyword>
<keyword evidence="6 7" id="KW-0414">Isoprene biosynthesis</keyword>
<comment type="caution">
    <text evidence="8">The sequence shown here is derived from an EMBL/GenBank/DDBJ whole genome shotgun (WGS) entry which is preliminary data.</text>
</comment>
<dbReference type="STRING" id="1236970.JCM9140_2035"/>
<keyword evidence="9" id="KW-1185">Reference proteome</keyword>
<dbReference type="EC" id="2.7.7.60" evidence="7"/>
<evidence type="ECO:0000313" key="8">
    <source>
        <dbReference type="EMBL" id="GAE26007.1"/>
    </source>
</evidence>
<keyword evidence="4 7" id="KW-0808">Transferase</keyword>
<dbReference type="InterPro" id="IPR050088">
    <property type="entry name" value="IspD/TarI_cytidylyltransf_bact"/>
</dbReference>
<dbReference type="Proteomes" id="UP000018890">
    <property type="component" value="Unassembled WGS sequence"/>
</dbReference>
<dbReference type="RefSeq" id="WP_034745163.1">
    <property type="nucleotide sequence ID" value="NZ_BAUT01000017.1"/>
</dbReference>
<evidence type="ECO:0000256" key="6">
    <source>
        <dbReference type="ARBA" id="ARBA00023229"/>
    </source>
</evidence>
<dbReference type="PROSITE" id="PS01295">
    <property type="entry name" value="ISPD"/>
    <property type="match status" value="1"/>
</dbReference>
<dbReference type="InterPro" id="IPR001228">
    <property type="entry name" value="IspD"/>
</dbReference>
<evidence type="ECO:0000256" key="4">
    <source>
        <dbReference type="ARBA" id="ARBA00022679"/>
    </source>
</evidence>
<dbReference type="InterPro" id="IPR029044">
    <property type="entry name" value="Nucleotide-diphossugar_trans"/>
</dbReference>
<protein>
    <recommendedName>
        <fullName evidence="7">2-C-methyl-D-erythritol 4-phosphate cytidylyltransferase</fullName>
        <ecNumber evidence="7">2.7.7.60</ecNumber>
    </recommendedName>
    <alternativeName>
        <fullName evidence="7">4-diphosphocytidyl-2C-methyl-D-erythritol synthase</fullName>
    </alternativeName>
    <alternativeName>
        <fullName evidence="7">MEP cytidylyltransferase</fullName>
        <shortName evidence="7">MCT</shortName>
    </alternativeName>
</protein>
<sequence>MEYCVVLPAAGQGKRMRAGKNKQFLELRGEPLIVHTIRQFELDPWCKQVILVANGQEIQAMKELAKTFQLSKVTSVVEGGEERQYSVKNGIDSLKDDSIVLVHDGARPFITIDVIHRLVEKAKEIGAVTVAVPVKDTIKKVTSQKVVKTLNREELWSIQTPQAFKLAVIKEAHQKAEEAKMLGTDDASLVEWNGHVVGIVEGEYQNIKITTPDDMLFAEAILKEREMRKDDENRTRL</sequence>
<accession>W4Q208</accession>
<dbReference type="UniPathway" id="UPA00056">
    <property type="reaction ID" value="UER00093"/>
</dbReference>
<feature type="site" description="Transition state stabilizer" evidence="7">
    <location>
        <position position="15"/>
    </location>
</feature>
<comment type="pathway">
    <text evidence="2 7">Isoprenoid biosynthesis; isopentenyl diphosphate biosynthesis via DXP pathway; isopentenyl diphosphate from 1-deoxy-D-xylulose 5-phosphate: step 2/6.</text>
</comment>
<evidence type="ECO:0000313" key="9">
    <source>
        <dbReference type="Proteomes" id="UP000018890"/>
    </source>
</evidence>
<feature type="site" description="Transition state stabilizer" evidence="7">
    <location>
        <position position="22"/>
    </location>
</feature>
<dbReference type="HAMAP" id="MF_00108">
    <property type="entry name" value="IspD"/>
    <property type="match status" value="1"/>
</dbReference>
<dbReference type="PANTHER" id="PTHR32125:SF4">
    <property type="entry name" value="2-C-METHYL-D-ERYTHRITOL 4-PHOSPHATE CYTIDYLYLTRANSFERASE, CHLOROPLASTIC"/>
    <property type="match status" value="1"/>
</dbReference>
<organism evidence="8 9">
    <name type="scientific">Halalkalibacter wakoensis JCM 9140</name>
    <dbReference type="NCBI Taxonomy" id="1236970"/>
    <lineage>
        <taxon>Bacteria</taxon>
        <taxon>Bacillati</taxon>
        <taxon>Bacillota</taxon>
        <taxon>Bacilli</taxon>
        <taxon>Bacillales</taxon>
        <taxon>Bacillaceae</taxon>
        <taxon>Halalkalibacter</taxon>
    </lineage>
</organism>
<proteinExistence type="inferred from homology"/>
<dbReference type="SUPFAM" id="SSF53448">
    <property type="entry name" value="Nucleotide-diphospho-sugar transferases"/>
    <property type="match status" value="1"/>
</dbReference>
<feature type="site" description="Positions MEP for the nucleophilic attack" evidence="7">
    <location>
        <position position="208"/>
    </location>
</feature>
<dbReference type="CDD" id="cd02516">
    <property type="entry name" value="CDP-ME_synthetase"/>
    <property type="match status" value="1"/>
</dbReference>
<dbReference type="EMBL" id="BAUT01000017">
    <property type="protein sequence ID" value="GAE26007.1"/>
    <property type="molecule type" value="Genomic_DNA"/>
</dbReference>
<dbReference type="FunFam" id="3.90.550.10:FF:000003">
    <property type="entry name" value="2-C-methyl-D-erythritol 4-phosphate cytidylyltransferase"/>
    <property type="match status" value="1"/>
</dbReference>
<evidence type="ECO:0000256" key="7">
    <source>
        <dbReference type="HAMAP-Rule" id="MF_00108"/>
    </source>
</evidence>
<evidence type="ECO:0000256" key="1">
    <source>
        <dbReference type="ARBA" id="ARBA00001282"/>
    </source>
</evidence>
<dbReference type="InterPro" id="IPR018294">
    <property type="entry name" value="ISPD_synthase_CS"/>
</dbReference>
<feature type="site" description="Positions MEP for the nucleophilic attack" evidence="7">
    <location>
        <position position="152"/>
    </location>
</feature>
<dbReference type="PANTHER" id="PTHR32125">
    <property type="entry name" value="2-C-METHYL-D-ERYTHRITOL 4-PHOSPHATE CYTIDYLYLTRANSFERASE, CHLOROPLASTIC"/>
    <property type="match status" value="1"/>
</dbReference>
<dbReference type="AlphaFoldDB" id="W4Q208"/>
<dbReference type="OrthoDB" id="9806837at2"/>
<reference evidence="8" key="1">
    <citation type="journal article" date="2014" name="Genome Announc.">
        <title>Draft Genome Sequences of Three Alkaliphilic Bacillus Strains, Bacillus wakoensis JCM 9140T, Bacillus akibai JCM 9157T, and Bacillus hemicellulosilyticus JCM 9152T.</title>
        <authorList>
            <person name="Yuki M."/>
            <person name="Oshima K."/>
            <person name="Suda W."/>
            <person name="Oshida Y."/>
            <person name="Kitamura K."/>
            <person name="Iida T."/>
            <person name="Hattori M."/>
            <person name="Ohkuma M."/>
        </authorList>
    </citation>
    <scope>NUCLEOTIDE SEQUENCE [LARGE SCALE GENOMIC DNA]</scope>
    <source>
        <strain evidence="8">JCM 9140</strain>
    </source>
</reference>
<comment type="similarity">
    <text evidence="3 7">Belongs to the IspD/TarI cytidylyltransferase family. IspD subfamily.</text>
</comment>
<name>W4Q208_9BACI</name>
<evidence type="ECO:0000256" key="5">
    <source>
        <dbReference type="ARBA" id="ARBA00022695"/>
    </source>
</evidence>
<dbReference type="NCBIfam" id="TIGR00453">
    <property type="entry name" value="ispD"/>
    <property type="match status" value="1"/>
</dbReference>
<comment type="function">
    <text evidence="7">Catalyzes the formation of 4-diphosphocytidyl-2-C-methyl-D-erythritol from CTP and 2-C-methyl-D-erythritol 4-phosphate (MEP).</text>
</comment>
<dbReference type="Gene3D" id="3.90.550.10">
    <property type="entry name" value="Spore Coat Polysaccharide Biosynthesis Protein SpsA, Chain A"/>
    <property type="match status" value="1"/>
</dbReference>